<reference evidence="3 4" key="1">
    <citation type="journal article" date="2015" name="Genome Biol.">
        <title>Comparative genomics of Steinernema reveals deeply conserved gene regulatory networks.</title>
        <authorList>
            <person name="Dillman A.R."/>
            <person name="Macchietto M."/>
            <person name="Porter C.F."/>
            <person name="Rogers A."/>
            <person name="Williams B."/>
            <person name="Antoshechkin I."/>
            <person name="Lee M.M."/>
            <person name="Goodwin Z."/>
            <person name="Lu X."/>
            <person name="Lewis E.E."/>
            <person name="Goodrich-Blair H."/>
            <person name="Stock S.P."/>
            <person name="Adams B.J."/>
            <person name="Sternberg P.W."/>
            <person name="Mortazavi A."/>
        </authorList>
    </citation>
    <scope>NUCLEOTIDE SEQUENCE [LARGE SCALE GENOMIC DNA]</scope>
    <source>
        <strain evidence="3 4">ALL</strain>
    </source>
</reference>
<dbReference type="Proteomes" id="UP000298663">
    <property type="component" value="Unassembled WGS sequence"/>
</dbReference>
<sequence length="1454" mass="166932">MREENLEFAASVNNTELVGFKTWEEFESQMNTWKTQLEEGRKELDRLQPTEKPCPDNWTHVQEQGLCCPQGYTYIFEFSKCVSIELLDKDTTNTQDDVNAYCEKNGATAVTIENQEQNEIIVKLAKDSAYVAIGLQIPFNEPWSKTGFKWVDGSKSIYTNFNTVEPNNYNNEDERIAAIHPYDSEKWHDISAKAIMLYDKPAIACSVRSKVEYSRKLVGNLEAILSSLGQSLSEAESEHETKAGLRKAVRKLYSLLHESNFQLYNIRIFYANKKALESKTEALLQKENNRISGLIQNQGLLSYHSWEDFNNTCCPHYFHFNPVFHQCVAIINFSKDTKSQKNINNLCEHRGSKAITIRNEKENKELNNLIEHTLGAVIGYQIPDSEDWSKDNFKWVDGSHSTYTNWDHSEPQNYHRRNPERLTVIARRSTGKWFDVNAETAAHQYNYGTSVACARPGFIVSKDDHSRKLVSDLEQAIEGFRKLDTSLTEVDSGDEAKTALVKEICKLQALIQETNYFLKKIWLFYANKKVLESKTDVSLQKQNAEITIFIQNQELLDFNSWKELEAELRTWIIQVELKQKELLNTPAQASPAQPKPDGMSRNVTYTVPDTRTEEEIQHLVCPDGFKKSENDICCPIGFIYKKSFGKCVTFSKIQTKAEPKHVSEIFQNCPKGSQPLTIKNTEQNDDINIHFQSVREDHDRGFVIGLHIPVGKTVSEENFRWADNDNSTYRLWDNHGVFHNTGPQAKKNFVCTYVWTDWGIGSANRWSACDFETRLQFNYGWLACGAKAAELVGPENFKKLVSDLREAIKTLGTLGQFDSEDVAKTALQKEVQKLETLVKDSQSHIQNIWLFYANKRVLEGRTDASSLQQENDKITAFIKNEEVLGFNSWEDFEAQLRTWIIQVEQKRKELQNTPPQALPVPPKSVVLVCPDGFKMSENDFCCPIGFIYKTSFGKCVTIAKIQTETEPKQVSEIFQNCPKSSKPLTIKNAKENKDINTHFLSVRRGHERGFVIGLHFPIGQAPNVQNLQWADKDNSSYRPWTEVGPFGSTGPKIKKNFVCSYNTGKTNKWFACDFETRVRANYGYYDWIACGAQSAQPVDSDQKVCSESFFYMKSFDSCVNIFEIKTKTNPENAQEIFDNCPKGSHVMTIKNAEQNKDISDHFLKIREDRHRGFLIGLHVPFGQSITLDNMKWADGDNSTYRFWHSDGLFSSWGDKNQKHFVCTYTYDRSNGWDACDFETRLMVNYDRIACTAKVRPITLGQKLANEEQVLKKAQLAKKNRETRACPKNYLKTDDQFCCPNGFAYQKSFGRCVAIFRIRNTAAPKHAQEIFANCPAGSKPLTIKNSEQNMDINQYFYRVRRGHEKGFVIGLHIPIGQRITENGYKWADGDKSTFRYWSKEGPFDENIELNKNFVCTYIIKHTNEWFACDFANQIKADYGFFDWIACGVELAEPLR</sequence>
<dbReference type="PANTHER" id="PTHR22991">
    <property type="entry name" value="PROTEIN CBG13490"/>
    <property type="match status" value="1"/>
</dbReference>
<accession>A0A4U5M1J5</accession>
<dbReference type="SMART" id="SM00034">
    <property type="entry name" value="CLECT"/>
    <property type="match status" value="6"/>
</dbReference>
<dbReference type="SUPFAM" id="SSF56436">
    <property type="entry name" value="C-type lectin-like"/>
    <property type="match status" value="5"/>
</dbReference>
<dbReference type="EMBL" id="AZBU02000010">
    <property type="protein sequence ID" value="TKR62559.1"/>
    <property type="molecule type" value="Genomic_DNA"/>
</dbReference>
<dbReference type="InterPro" id="IPR016186">
    <property type="entry name" value="C-type_lectin-like/link_sf"/>
</dbReference>
<dbReference type="PROSITE" id="PS50041">
    <property type="entry name" value="C_TYPE_LECTIN_2"/>
    <property type="match status" value="2"/>
</dbReference>
<comment type="caution">
    <text evidence="3">The sequence shown here is derived from an EMBL/GenBank/DDBJ whole genome shotgun (WGS) entry which is preliminary data.</text>
</comment>
<dbReference type="CDD" id="cd00037">
    <property type="entry name" value="CLECT"/>
    <property type="match status" value="2"/>
</dbReference>
<keyword evidence="4" id="KW-1185">Reference proteome</keyword>
<evidence type="ECO:0000313" key="4">
    <source>
        <dbReference type="Proteomes" id="UP000298663"/>
    </source>
</evidence>
<protein>
    <recommendedName>
        <fullName evidence="2">C-type lectin domain-containing protein</fullName>
    </recommendedName>
</protein>
<dbReference type="Pfam" id="PF00059">
    <property type="entry name" value="Lectin_C"/>
    <property type="match status" value="2"/>
</dbReference>
<dbReference type="PANTHER" id="PTHR22991:SF40">
    <property type="entry name" value="PROTEIN CBG13490"/>
    <property type="match status" value="1"/>
</dbReference>
<dbReference type="InterPro" id="IPR016187">
    <property type="entry name" value="CTDL_fold"/>
</dbReference>
<evidence type="ECO:0000313" key="3">
    <source>
        <dbReference type="EMBL" id="TKR62559.1"/>
    </source>
</evidence>
<dbReference type="InterPro" id="IPR050976">
    <property type="entry name" value="Snaclec"/>
</dbReference>
<dbReference type="OrthoDB" id="6369810at2759"/>
<feature type="domain" description="C-type lectin" evidence="2">
    <location>
        <begin position="94"/>
        <end position="189"/>
    </location>
</feature>
<dbReference type="InterPro" id="IPR001304">
    <property type="entry name" value="C-type_lectin-like"/>
</dbReference>
<keyword evidence="1" id="KW-1015">Disulfide bond</keyword>
<dbReference type="STRING" id="34508.A0A4U5M1J5"/>
<organism evidence="3 4">
    <name type="scientific">Steinernema carpocapsae</name>
    <name type="common">Entomopathogenic nematode</name>
    <dbReference type="NCBI Taxonomy" id="34508"/>
    <lineage>
        <taxon>Eukaryota</taxon>
        <taxon>Metazoa</taxon>
        <taxon>Ecdysozoa</taxon>
        <taxon>Nematoda</taxon>
        <taxon>Chromadorea</taxon>
        <taxon>Rhabditida</taxon>
        <taxon>Tylenchina</taxon>
        <taxon>Panagrolaimomorpha</taxon>
        <taxon>Strongyloidoidea</taxon>
        <taxon>Steinernematidae</taxon>
        <taxon>Steinernema</taxon>
    </lineage>
</organism>
<evidence type="ECO:0000256" key="1">
    <source>
        <dbReference type="ARBA" id="ARBA00023157"/>
    </source>
</evidence>
<name>A0A4U5M1J5_STECR</name>
<reference evidence="3 4" key="2">
    <citation type="journal article" date="2019" name="G3 (Bethesda)">
        <title>Hybrid Assembly of the Genome of the Entomopathogenic Nematode Steinernema carpocapsae Identifies the X-Chromosome.</title>
        <authorList>
            <person name="Serra L."/>
            <person name="Macchietto M."/>
            <person name="Macias-Munoz A."/>
            <person name="McGill C.J."/>
            <person name="Rodriguez I.M."/>
            <person name="Rodriguez B."/>
            <person name="Murad R."/>
            <person name="Mortazavi A."/>
        </authorList>
    </citation>
    <scope>NUCLEOTIDE SEQUENCE [LARGE SCALE GENOMIC DNA]</scope>
    <source>
        <strain evidence="3 4">ALL</strain>
    </source>
</reference>
<evidence type="ECO:0000259" key="2">
    <source>
        <dbReference type="PROSITE" id="PS50041"/>
    </source>
</evidence>
<gene>
    <name evidence="3" type="ORF">L596_026494</name>
</gene>
<feature type="domain" description="C-type lectin" evidence="2">
    <location>
        <begin position="333"/>
        <end position="435"/>
    </location>
</feature>
<dbReference type="Gene3D" id="3.10.100.10">
    <property type="entry name" value="Mannose-Binding Protein A, subunit A"/>
    <property type="match status" value="6"/>
</dbReference>
<proteinExistence type="predicted"/>